<accession>A0A9Q9UWM5</accession>
<reference evidence="1" key="2">
    <citation type="submission" date="2022-10" db="EMBL/GenBank/DDBJ databases">
        <authorList>
            <person name="Ngo T.-E."/>
        </authorList>
    </citation>
    <scope>NUCLEOTIDE SEQUENCE</scope>
    <source>
        <strain evidence="1">JHB</strain>
    </source>
</reference>
<dbReference type="AlphaFoldDB" id="A0A9Q9UWM5"/>
<gene>
    <name evidence="1" type="ORF">BJP36_38800</name>
</gene>
<reference evidence="1" key="1">
    <citation type="journal article" date="2017" name="Proc. Natl. Acad. Sci. U.S.A.">
        <title>Comparative genomics uncovers the prolific and distinctive metabolic potential of the cyanobacterial genus Moorea.</title>
        <authorList>
            <person name="Leao T."/>
            <person name="Castelao G."/>
            <person name="Korobeynikov A."/>
            <person name="Monroe E.A."/>
            <person name="Podell S."/>
            <person name="Glukhov E."/>
            <person name="Allen E.E."/>
            <person name="Gerwick W.H."/>
            <person name="Gerwick L."/>
        </authorList>
    </citation>
    <scope>NUCLEOTIDE SEQUENCE</scope>
    <source>
        <strain evidence="1">JHB</strain>
    </source>
</reference>
<evidence type="ECO:0000313" key="1">
    <source>
        <dbReference type="EMBL" id="WAN70021.1"/>
    </source>
</evidence>
<dbReference type="Proteomes" id="UP000176944">
    <property type="component" value="Chromosome"/>
</dbReference>
<dbReference type="EMBL" id="CP017708">
    <property type="protein sequence ID" value="WAN70021.1"/>
    <property type="molecule type" value="Genomic_DNA"/>
</dbReference>
<sequence>MTRPKIKNMSLKLPEHEFEALEEYCKQYHRGKTELIREFIRSLPTYKTPTTEEPLPDND</sequence>
<proteinExistence type="predicted"/>
<name>A0A9Q9UWM5_MOOP1</name>
<organism evidence="1">
    <name type="scientific">Moorena producens (strain JHB)</name>
    <dbReference type="NCBI Taxonomy" id="1454205"/>
    <lineage>
        <taxon>Bacteria</taxon>
        <taxon>Bacillati</taxon>
        <taxon>Cyanobacteriota</taxon>
        <taxon>Cyanophyceae</taxon>
        <taxon>Coleofasciculales</taxon>
        <taxon>Coleofasciculaceae</taxon>
        <taxon>Moorena</taxon>
    </lineage>
</organism>
<protein>
    <submittedName>
        <fullName evidence="1">CopG family transcriptional regulator</fullName>
    </submittedName>
</protein>